<protein>
    <recommendedName>
        <fullName evidence="7">TM7S3/TM198-like domain-containing protein</fullName>
    </recommendedName>
</protein>
<keyword evidence="9" id="KW-1185">Reference proteome</keyword>
<feature type="compositionally biased region" description="Basic and acidic residues" evidence="5">
    <location>
        <begin position="581"/>
        <end position="593"/>
    </location>
</feature>
<evidence type="ECO:0000313" key="9">
    <source>
        <dbReference type="Proteomes" id="UP001610444"/>
    </source>
</evidence>
<dbReference type="EMBL" id="JBFXLR010000008">
    <property type="protein sequence ID" value="KAL2856225.1"/>
    <property type="molecule type" value="Genomic_DNA"/>
</dbReference>
<gene>
    <name evidence="8" type="ORF">BJX68DRAFT_230176</name>
</gene>
<name>A0ABR4KVD2_9EURO</name>
<feature type="region of interest" description="Disordered" evidence="5">
    <location>
        <begin position="241"/>
        <end position="323"/>
    </location>
</feature>
<dbReference type="InterPro" id="IPR025256">
    <property type="entry name" value="TM7S3/TM198-like_dom"/>
</dbReference>
<feature type="transmembrane region" description="Helical" evidence="6">
    <location>
        <begin position="65"/>
        <end position="83"/>
    </location>
</feature>
<feature type="compositionally biased region" description="Basic residues" evidence="5">
    <location>
        <begin position="748"/>
        <end position="759"/>
    </location>
</feature>
<comment type="caution">
    <text evidence="8">The sequence shown here is derived from an EMBL/GenBank/DDBJ whole genome shotgun (WGS) entry which is preliminary data.</text>
</comment>
<feature type="compositionally biased region" description="Polar residues" evidence="5">
    <location>
        <begin position="902"/>
        <end position="912"/>
    </location>
</feature>
<keyword evidence="2 6" id="KW-0812">Transmembrane</keyword>
<feature type="transmembrane region" description="Helical" evidence="6">
    <location>
        <begin position="12"/>
        <end position="31"/>
    </location>
</feature>
<feature type="transmembrane region" description="Helical" evidence="6">
    <location>
        <begin position="89"/>
        <end position="107"/>
    </location>
</feature>
<evidence type="ECO:0000259" key="7">
    <source>
        <dbReference type="Pfam" id="PF13886"/>
    </source>
</evidence>
<dbReference type="PANTHER" id="PTHR39469">
    <property type="entry name" value="CHROMOSOME 1, WHOLE GENOME SHOTGUN SEQUENCE"/>
    <property type="match status" value="1"/>
</dbReference>
<dbReference type="PANTHER" id="PTHR39469:SF1">
    <property type="entry name" value="DUF4203 DOMAIN-CONTAINING PROTEIN"/>
    <property type="match status" value="1"/>
</dbReference>
<feature type="region of interest" description="Disordered" evidence="5">
    <location>
        <begin position="341"/>
        <end position="363"/>
    </location>
</feature>
<feature type="compositionally biased region" description="Basic and acidic residues" evidence="5">
    <location>
        <begin position="311"/>
        <end position="322"/>
    </location>
</feature>
<feature type="region of interest" description="Disordered" evidence="5">
    <location>
        <begin position="703"/>
        <end position="819"/>
    </location>
</feature>
<proteinExistence type="predicted"/>
<feature type="compositionally biased region" description="Basic and acidic residues" evidence="5">
    <location>
        <begin position="642"/>
        <end position="651"/>
    </location>
</feature>
<evidence type="ECO:0000313" key="8">
    <source>
        <dbReference type="EMBL" id="KAL2856225.1"/>
    </source>
</evidence>
<evidence type="ECO:0000256" key="2">
    <source>
        <dbReference type="ARBA" id="ARBA00022692"/>
    </source>
</evidence>
<feature type="compositionally biased region" description="Basic and acidic residues" evidence="5">
    <location>
        <begin position="277"/>
        <end position="296"/>
    </location>
</feature>
<feature type="compositionally biased region" description="Polar residues" evidence="5">
    <location>
        <begin position="948"/>
        <end position="968"/>
    </location>
</feature>
<evidence type="ECO:0000256" key="3">
    <source>
        <dbReference type="ARBA" id="ARBA00022989"/>
    </source>
</evidence>
<keyword evidence="4 6" id="KW-0472">Membrane</keyword>
<evidence type="ECO:0000256" key="5">
    <source>
        <dbReference type="SAM" id="MobiDB-lite"/>
    </source>
</evidence>
<feature type="domain" description="TM7S3/TM198-like" evidence="7">
    <location>
        <begin position="3"/>
        <end position="162"/>
    </location>
</feature>
<dbReference type="Pfam" id="PF13886">
    <property type="entry name" value="TM7S3_TM198"/>
    <property type="match status" value="1"/>
</dbReference>
<feature type="compositionally biased region" description="Basic and acidic residues" evidence="5">
    <location>
        <begin position="731"/>
        <end position="745"/>
    </location>
</feature>
<evidence type="ECO:0000256" key="4">
    <source>
        <dbReference type="ARBA" id="ARBA00023136"/>
    </source>
</evidence>
<accession>A0ABR4KVD2</accession>
<reference evidence="8 9" key="1">
    <citation type="submission" date="2024-07" db="EMBL/GenBank/DDBJ databases">
        <title>Section-level genome sequencing and comparative genomics of Aspergillus sections Usti and Cavernicolus.</title>
        <authorList>
            <consortium name="Lawrence Berkeley National Laboratory"/>
            <person name="Nybo J.L."/>
            <person name="Vesth T.C."/>
            <person name="Theobald S."/>
            <person name="Frisvad J.C."/>
            <person name="Larsen T.O."/>
            <person name="Kjaerboelling I."/>
            <person name="Rothschild-Mancinelli K."/>
            <person name="Lyhne E.K."/>
            <person name="Kogle M.E."/>
            <person name="Barry K."/>
            <person name="Clum A."/>
            <person name="Na H."/>
            <person name="Ledsgaard L."/>
            <person name="Lin J."/>
            <person name="Lipzen A."/>
            <person name="Kuo A."/>
            <person name="Riley R."/>
            <person name="Mondo S."/>
            <person name="LaButti K."/>
            <person name="Haridas S."/>
            <person name="Pangalinan J."/>
            <person name="Salamov A.A."/>
            <person name="Simmons B.A."/>
            <person name="Magnuson J.K."/>
            <person name="Chen J."/>
            <person name="Drula E."/>
            <person name="Henrissat B."/>
            <person name="Wiebenga A."/>
            <person name="Lubbers R.J."/>
            <person name="Gomes A.C."/>
            <person name="Macurrencykelacurrency M.R."/>
            <person name="Stajich J."/>
            <person name="Grigoriev I.V."/>
            <person name="Mortensen U.H."/>
            <person name="De vries R.P."/>
            <person name="Baker S.E."/>
            <person name="Andersen M.R."/>
        </authorList>
    </citation>
    <scope>NUCLEOTIDE SEQUENCE [LARGE SCALE GENOMIC DNA]</scope>
    <source>
        <strain evidence="8 9">CBS 756.74</strain>
    </source>
</reference>
<feature type="region of interest" description="Disordered" evidence="5">
    <location>
        <begin position="174"/>
        <end position="202"/>
    </location>
</feature>
<feature type="region of interest" description="Disordered" evidence="5">
    <location>
        <begin position="883"/>
        <end position="985"/>
    </location>
</feature>
<feature type="compositionally biased region" description="Polar residues" evidence="5">
    <location>
        <begin position="427"/>
        <end position="437"/>
    </location>
</feature>
<feature type="compositionally biased region" description="Polar residues" evidence="5">
    <location>
        <begin position="595"/>
        <end position="608"/>
    </location>
</feature>
<sequence length="1004" mass="108680">MSPPVRSAIQGAYLVAIFFTGLTFGALAIVFKELAEGLGCLLGGFCTSMWLLSTKSGGLLTATDAKTGFIGAISVGFYAISFSHYTRPYGLIVSTSIAGGTAVSLGIDCYSKAGLKEFWLYLWALNDDIFPLGTGTYPVTRYIKVELAATVIVAIMGVISQLRLWKVVRDRRAKEEEKRQEEQRQKDEAEAETGRRLEANNMKERMEWEAKYGDQGTDSSSQDIPELAAGSHVFPADEREALKEEATEKRSISDSAVSYRCSDCRARGEDGDSDASEETKRDESEQHGKDESDRTTCAHQATGDDGFGPKALHDAATADDKSSAMTAIVGSETMSVYSKRLSMAPSRRASVKSAGRPVSESQEALIPCDNDACPAQSVREDAEDIGSDCHTIAADSHYQAMLDEEQPAKAEELGNSKNPTDAEVPTDLNQPTSSQESARGEDTPAKNDTLQPKAAVADPQIQPVERKHTTIKAVESQPLQVSAGNEPAFEVAPPNKGTSEQVTPRTEKVSEPDDVGGEASPQSTHSRMEGPAKVSAEVPMSTNNDVKTEKPEGARIVDKPSQLEGPGNQGQKDQLTEDLTNESRPKPENERPQLENGSPETWSATNSLPDDKFSEGADEPLVSPPTGKQKAISLVRVPPPPKNEEPKRLDAETVEQIPKHTSKVVQTYRMNEWAKHLVAADIPELEPIQPFDDAPTECPVDKEEIAAPVKVAELMQTPLNAQPPPAVESRNSGKDSNELRPHDSRTGSQKKKRRSKSPRRLSGLSVGSAHSLAHHSPAVQPQPGNLATASSNTLLINVASAEPQQEESEKLQSKWKGPPPLIAVREDMMRSRLSSVSLPTDPYVRHSAGYSPTDLSPRYSSTFPIAEEDDDIPLSQRRTMLHQQAPASGLPAIPPPAAPARWNNSGVPSRANSPAVLAAWRESVREDLKERSDPLKLAQPPVAASGPTDRSSSPFGQLGQRNASSTSIGDKIAEGMQRGDMSELHREAMRRMQAQANKSVNRLV</sequence>
<evidence type="ECO:0000256" key="6">
    <source>
        <dbReference type="SAM" id="Phobius"/>
    </source>
</evidence>
<feature type="compositionally biased region" description="Basic and acidic residues" evidence="5">
    <location>
        <begin position="922"/>
        <end position="934"/>
    </location>
</feature>
<dbReference type="Proteomes" id="UP001610444">
    <property type="component" value="Unassembled WGS sequence"/>
</dbReference>
<dbReference type="GeneID" id="98154352"/>
<feature type="region of interest" description="Disordered" evidence="5">
    <location>
        <begin position="838"/>
        <end position="861"/>
    </location>
</feature>
<organism evidence="8 9">
    <name type="scientific">Aspergillus pseudodeflectus</name>
    <dbReference type="NCBI Taxonomy" id="176178"/>
    <lineage>
        <taxon>Eukaryota</taxon>
        <taxon>Fungi</taxon>
        <taxon>Dikarya</taxon>
        <taxon>Ascomycota</taxon>
        <taxon>Pezizomycotina</taxon>
        <taxon>Eurotiomycetes</taxon>
        <taxon>Eurotiomycetidae</taxon>
        <taxon>Eurotiales</taxon>
        <taxon>Aspergillaceae</taxon>
        <taxon>Aspergillus</taxon>
        <taxon>Aspergillus subgen. Nidulantes</taxon>
    </lineage>
</organism>
<feature type="compositionally biased region" description="Basic and acidic residues" evidence="5">
    <location>
        <begin position="241"/>
        <end position="252"/>
    </location>
</feature>
<evidence type="ECO:0000256" key="1">
    <source>
        <dbReference type="ARBA" id="ARBA00004141"/>
    </source>
</evidence>
<comment type="subcellular location">
    <subcellularLocation>
        <location evidence="1">Membrane</location>
        <topology evidence="1">Multi-pass membrane protein</topology>
    </subcellularLocation>
</comment>
<dbReference type="RefSeq" id="XP_070902383.1">
    <property type="nucleotide sequence ID" value="XM_071039188.1"/>
</dbReference>
<feature type="compositionally biased region" description="Basic and acidic residues" evidence="5">
    <location>
        <begin position="546"/>
        <end position="558"/>
    </location>
</feature>
<feature type="compositionally biased region" description="Polar residues" evidence="5">
    <location>
        <begin position="782"/>
        <end position="795"/>
    </location>
</feature>
<keyword evidence="3 6" id="KW-1133">Transmembrane helix</keyword>
<feature type="region of interest" description="Disordered" evidence="5">
    <location>
        <begin position="396"/>
        <end position="658"/>
    </location>
</feature>